<dbReference type="InterPro" id="IPR047057">
    <property type="entry name" value="MerR_fam"/>
</dbReference>
<dbReference type="InterPro" id="IPR015358">
    <property type="entry name" value="Tscrpt_reg_MerR_DNA-bd"/>
</dbReference>
<dbReference type="GO" id="GO:0045893">
    <property type="term" value="P:positive regulation of DNA-templated transcription"/>
    <property type="evidence" value="ECO:0007669"/>
    <property type="project" value="InterPro"/>
</dbReference>
<proteinExistence type="predicted"/>
<dbReference type="Pfam" id="PF00376">
    <property type="entry name" value="MerR"/>
    <property type="match status" value="1"/>
</dbReference>
<dbReference type="SMART" id="SM00422">
    <property type="entry name" value="HTH_MERR"/>
    <property type="match status" value="1"/>
</dbReference>
<reference evidence="5 6" key="1">
    <citation type="journal article" date="2014" name="Genome Announc.">
        <title>Complete Genome Sequence of Polychlorinated Biphenyl Degrader Comamonas testosteroni TK102 (NBRC 109938).</title>
        <authorList>
            <person name="Fukuda K."/>
            <person name="Hosoyama A."/>
            <person name="Tsuchikane K."/>
            <person name="Ohji S."/>
            <person name="Yamazoe A."/>
            <person name="Fujita N."/>
            <person name="Shintani M."/>
            <person name="Kimbara K."/>
        </authorList>
    </citation>
    <scope>NUCLEOTIDE SEQUENCE [LARGE SCALE GENOMIC DNA]</scope>
    <source>
        <strain evidence="5">TK102</strain>
    </source>
</reference>
<dbReference type="InterPro" id="IPR009061">
    <property type="entry name" value="DNA-bd_dom_put_sf"/>
</dbReference>
<evidence type="ECO:0000259" key="4">
    <source>
        <dbReference type="PROSITE" id="PS50937"/>
    </source>
</evidence>
<gene>
    <name evidence="5" type="ORF">O987_14805</name>
</gene>
<dbReference type="GO" id="GO:0003677">
    <property type="term" value="F:DNA binding"/>
    <property type="evidence" value="ECO:0007669"/>
    <property type="project" value="UniProtKB-KW"/>
</dbReference>
<organism evidence="5 6">
    <name type="scientific">Comamonas testosteroni TK102</name>
    <dbReference type="NCBI Taxonomy" id="1392005"/>
    <lineage>
        <taxon>Bacteria</taxon>
        <taxon>Pseudomonadati</taxon>
        <taxon>Pseudomonadota</taxon>
        <taxon>Betaproteobacteria</taxon>
        <taxon>Burkholderiales</taxon>
        <taxon>Comamonadaceae</taxon>
        <taxon>Comamonas</taxon>
    </lineage>
</organism>
<dbReference type="KEGG" id="ctes:O987_14805"/>
<accession>A0A076PTQ8</accession>
<dbReference type="PROSITE" id="PS50937">
    <property type="entry name" value="HTH_MERR_2"/>
    <property type="match status" value="1"/>
</dbReference>
<dbReference type="GO" id="GO:0046872">
    <property type="term" value="F:metal ion binding"/>
    <property type="evidence" value="ECO:0007669"/>
    <property type="project" value="InterPro"/>
</dbReference>
<dbReference type="Pfam" id="PF09278">
    <property type="entry name" value="MerR-DNA-bind"/>
    <property type="match status" value="1"/>
</dbReference>
<evidence type="ECO:0000256" key="2">
    <source>
        <dbReference type="ARBA" id="ARBA00023125"/>
    </source>
</evidence>
<keyword evidence="2" id="KW-0238">DNA-binding</keyword>
<dbReference type="CDD" id="cd04784">
    <property type="entry name" value="HTH_CadR-PbrR"/>
    <property type="match status" value="1"/>
</dbReference>
<dbReference type="HOGENOM" id="CLU_060077_2_0_4"/>
<name>A0A076PTQ8_COMTE</name>
<dbReference type="InterPro" id="IPR000551">
    <property type="entry name" value="MerR-type_HTH_dom"/>
</dbReference>
<dbReference type="AlphaFoldDB" id="A0A076PTQ8"/>
<dbReference type="GO" id="GO:0003700">
    <property type="term" value="F:DNA-binding transcription factor activity"/>
    <property type="evidence" value="ECO:0007669"/>
    <property type="project" value="InterPro"/>
</dbReference>
<dbReference type="Gene3D" id="1.10.1660.10">
    <property type="match status" value="1"/>
</dbReference>
<evidence type="ECO:0000256" key="3">
    <source>
        <dbReference type="ARBA" id="ARBA00023163"/>
    </source>
</evidence>
<dbReference type="EMBL" id="CP006704">
    <property type="protein sequence ID" value="AIJ47075.1"/>
    <property type="molecule type" value="Genomic_DNA"/>
</dbReference>
<keyword evidence="1" id="KW-0805">Transcription regulation</keyword>
<dbReference type="RefSeq" id="WP_019042261.1">
    <property type="nucleotide sequence ID" value="NZ_CP006704.1"/>
</dbReference>
<evidence type="ECO:0000313" key="5">
    <source>
        <dbReference type="EMBL" id="AIJ47075.1"/>
    </source>
</evidence>
<dbReference type="PANTHER" id="PTHR30204:SF92">
    <property type="entry name" value="HTH-TYPE TRANSCRIPTIONAL REGULATOR ZNTR"/>
    <property type="match status" value="1"/>
</dbReference>
<dbReference type="Proteomes" id="UP000028782">
    <property type="component" value="Chromosome"/>
</dbReference>
<evidence type="ECO:0000313" key="6">
    <source>
        <dbReference type="Proteomes" id="UP000028782"/>
    </source>
</evidence>
<sequence>MKIGELSVSSSTPVETIRFYEREGLLPAPARTQGNFRIYESSHLERLQMIRHCRSLDMSLAEVRVLLRFRDDPGAACGDVNALLDAHISQVYERIKELHLLQKQLQDLRKRCGEERTAQHCGILAGLNEHLQIHPV</sequence>
<feature type="domain" description="HTH merR-type" evidence="4">
    <location>
        <begin position="1"/>
        <end position="69"/>
    </location>
</feature>
<dbReference type="NCBIfam" id="TIGR02047">
    <property type="entry name" value="CadR-PbrR"/>
    <property type="match status" value="1"/>
</dbReference>
<protein>
    <submittedName>
        <fullName evidence="5">MerR family transcriptional regulator</fullName>
    </submittedName>
</protein>
<dbReference type="PRINTS" id="PR00040">
    <property type="entry name" value="HTHMERR"/>
</dbReference>
<evidence type="ECO:0000256" key="1">
    <source>
        <dbReference type="ARBA" id="ARBA00023015"/>
    </source>
</evidence>
<dbReference type="SUPFAM" id="SSF46955">
    <property type="entry name" value="Putative DNA-binding domain"/>
    <property type="match status" value="1"/>
</dbReference>
<dbReference type="InterPro" id="IPR011791">
    <property type="entry name" value="CadR-PbrR"/>
</dbReference>
<keyword evidence="3" id="KW-0804">Transcription</keyword>
<dbReference type="PANTHER" id="PTHR30204">
    <property type="entry name" value="REDOX-CYCLING DRUG-SENSING TRANSCRIPTIONAL ACTIVATOR SOXR"/>
    <property type="match status" value="1"/>
</dbReference>